<feature type="domain" description="HTH merR-type" evidence="5">
    <location>
        <begin position="4"/>
        <end position="74"/>
    </location>
</feature>
<evidence type="ECO:0000256" key="4">
    <source>
        <dbReference type="ARBA" id="ARBA00023163"/>
    </source>
</evidence>
<name>A0A8J8MCL6_9FIRM</name>
<dbReference type="CDD" id="cd01107">
    <property type="entry name" value="HTH_BmrR"/>
    <property type="match status" value="1"/>
</dbReference>
<evidence type="ECO:0000313" key="6">
    <source>
        <dbReference type="EMBL" id="QUH30423.1"/>
    </source>
</evidence>
<dbReference type="PANTHER" id="PTHR30204">
    <property type="entry name" value="REDOX-CYCLING DRUG-SENSING TRANSCRIPTIONAL ACTIVATOR SOXR"/>
    <property type="match status" value="1"/>
</dbReference>
<dbReference type="SUPFAM" id="SSF46955">
    <property type="entry name" value="Putative DNA-binding domain"/>
    <property type="match status" value="1"/>
</dbReference>
<evidence type="ECO:0000259" key="5">
    <source>
        <dbReference type="PROSITE" id="PS50937"/>
    </source>
</evidence>
<gene>
    <name evidence="6" type="ORF">HYG85_16515</name>
</gene>
<dbReference type="InterPro" id="IPR000551">
    <property type="entry name" value="MerR-type_HTH_dom"/>
</dbReference>
<sequence>MKKKYRIGEVAKIKDIDAQTLRYYDKLGLLSPEIIDKTNGYRYYSIEQFMDVDCIKFFRMIGFSLKEMKEFKEITDIDESLNILKSKKDIFKEEIRRKQAILKNMEIIIQGIEDKRNLYKINGSNIEIKECEDIYGVIGECKTANDWFEFEKKLGELTKRYPKYSEIGHNKDILLIYNYDFLNRTNQEEMEFAEKILLPIDKNFMEDENVEKYPLGKCLVAYHKGSHKSEGDLFKRIVEFISDNRINIRGDIVITTIIDEFIINNPDEFLIEIKVPII</sequence>
<dbReference type="InterPro" id="IPR047057">
    <property type="entry name" value="MerR_fam"/>
</dbReference>
<dbReference type="GO" id="GO:0003700">
    <property type="term" value="F:DNA-binding transcription factor activity"/>
    <property type="evidence" value="ECO:0007669"/>
    <property type="project" value="InterPro"/>
</dbReference>
<keyword evidence="4" id="KW-0804">Transcription</keyword>
<accession>A0A8J8MCL6</accession>
<keyword evidence="3" id="KW-0238">DNA-binding</keyword>
<reference evidence="6 7" key="1">
    <citation type="submission" date="2020-07" db="EMBL/GenBank/DDBJ databases">
        <title>Vallitalea guaymasensis genome.</title>
        <authorList>
            <person name="Postec A."/>
        </authorList>
    </citation>
    <scope>NUCLEOTIDE SEQUENCE [LARGE SCALE GENOMIC DNA]</scope>
    <source>
        <strain evidence="6 7">Ra1766G1</strain>
    </source>
</reference>
<keyword evidence="7" id="KW-1185">Reference proteome</keyword>
<dbReference type="RefSeq" id="WP_212690589.1">
    <property type="nucleotide sequence ID" value="NZ_CP058561.1"/>
</dbReference>
<proteinExistence type="predicted"/>
<dbReference type="InterPro" id="IPR011256">
    <property type="entry name" value="Reg_factor_effector_dom_sf"/>
</dbReference>
<dbReference type="Proteomes" id="UP000677305">
    <property type="component" value="Chromosome"/>
</dbReference>
<organism evidence="6 7">
    <name type="scientific">Vallitalea guaymasensis</name>
    <dbReference type="NCBI Taxonomy" id="1185412"/>
    <lineage>
        <taxon>Bacteria</taxon>
        <taxon>Bacillati</taxon>
        <taxon>Bacillota</taxon>
        <taxon>Clostridia</taxon>
        <taxon>Lachnospirales</taxon>
        <taxon>Vallitaleaceae</taxon>
        <taxon>Vallitalea</taxon>
    </lineage>
</organism>
<dbReference type="KEGG" id="vgu:HYG85_16515"/>
<dbReference type="GO" id="GO:0003677">
    <property type="term" value="F:DNA binding"/>
    <property type="evidence" value="ECO:0007669"/>
    <property type="project" value="UniProtKB-KW"/>
</dbReference>
<evidence type="ECO:0000256" key="3">
    <source>
        <dbReference type="ARBA" id="ARBA00023125"/>
    </source>
</evidence>
<dbReference type="SUPFAM" id="SSF55136">
    <property type="entry name" value="Probable bacterial effector-binding domain"/>
    <property type="match status" value="1"/>
</dbReference>
<dbReference type="AlphaFoldDB" id="A0A8J8MCL6"/>
<keyword evidence="2" id="KW-0805">Transcription regulation</keyword>
<keyword evidence="1" id="KW-0678">Repressor</keyword>
<dbReference type="EMBL" id="CP058561">
    <property type="protein sequence ID" value="QUH30423.1"/>
    <property type="molecule type" value="Genomic_DNA"/>
</dbReference>
<evidence type="ECO:0000256" key="2">
    <source>
        <dbReference type="ARBA" id="ARBA00023015"/>
    </source>
</evidence>
<dbReference type="Gene3D" id="1.10.1660.10">
    <property type="match status" value="1"/>
</dbReference>
<dbReference type="PROSITE" id="PS50937">
    <property type="entry name" value="HTH_MERR_2"/>
    <property type="match status" value="1"/>
</dbReference>
<evidence type="ECO:0000256" key="1">
    <source>
        <dbReference type="ARBA" id="ARBA00022491"/>
    </source>
</evidence>
<dbReference type="Gene3D" id="3.20.80.10">
    <property type="entry name" value="Regulatory factor, effector binding domain"/>
    <property type="match status" value="1"/>
</dbReference>
<dbReference type="SMART" id="SM00422">
    <property type="entry name" value="HTH_MERR"/>
    <property type="match status" value="1"/>
</dbReference>
<dbReference type="InterPro" id="IPR009061">
    <property type="entry name" value="DNA-bd_dom_put_sf"/>
</dbReference>
<dbReference type="PANTHER" id="PTHR30204:SF69">
    <property type="entry name" value="MERR-FAMILY TRANSCRIPTIONAL REGULATOR"/>
    <property type="match status" value="1"/>
</dbReference>
<dbReference type="Pfam" id="PF13411">
    <property type="entry name" value="MerR_1"/>
    <property type="match status" value="1"/>
</dbReference>
<protein>
    <submittedName>
        <fullName evidence="6">MerR family transcriptional regulator</fullName>
    </submittedName>
</protein>
<evidence type="ECO:0000313" key="7">
    <source>
        <dbReference type="Proteomes" id="UP000677305"/>
    </source>
</evidence>